<organism evidence="1">
    <name type="scientific">Eutreptiella gymnastica</name>
    <dbReference type="NCBI Taxonomy" id="73025"/>
    <lineage>
        <taxon>Eukaryota</taxon>
        <taxon>Discoba</taxon>
        <taxon>Euglenozoa</taxon>
        <taxon>Euglenida</taxon>
        <taxon>Spirocuta</taxon>
        <taxon>Euglenophyceae</taxon>
        <taxon>Eutreptiales</taxon>
        <taxon>Eutreptiaceae</taxon>
        <taxon>Eutreptiella</taxon>
    </lineage>
</organism>
<proteinExistence type="predicted"/>
<reference evidence="1" key="1">
    <citation type="submission" date="2021-01" db="EMBL/GenBank/DDBJ databases">
        <authorList>
            <person name="Corre E."/>
            <person name="Pelletier E."/>
            <person name="Niang G."/>
            <person name="Scheremetjew M."/>
            <person name="Finn R."/>
            <person name="Kale V."/>
            <person name="Holt S."/>
            <person name="Cochrane G."/>
            <person name="Meng A."/>
            <person name="Brown T."/>
            <person name="Cohen L."/>
        </authorList>
    </citation>
    <scope>NUCLEOTIDE SEQUENCE</scope>
    <source>
        <strain evidence="1">NIES-381</strain>
    </source>
</reference>
<name>A0A7S1IR86_9EUGL</name>
<sequence>MTFDAPTGFPWPASQNLIIAAKGPHSRKDRQLPQKEQAADKITLPVGRAGWSGTGWAQEEGQRWSCLHWHIHNTITQWIESVNGLDRPLGPPKLPFVLGPPNALSCIIQNNAVLLPSLLDPKAYLGSSQRHHCCLFQRSNPNMLQAVLQGTSPVQAARGIGSEFDTMPSGHRC</sequence>
<protein>
    <submittedName>
        <fullName evidence="1">Uncharacterized protein</fullName>
    </submittedName>
</protein>
<accession>A0A7S1IR86</accession>
<gene>
    <name evidence="1" type="ORF">EGYM00392_LOCUS31510</name>
</gene>
<evidence type="ECO:0000313" key="1">
    <source>
        <dbReference type="EMBL" id="CAD9020396.1"/>
    </source>
</evidence>
<dbReference type="AlphaFoldDB" id="A0A7S1IR86"/>
<dbReference type="EMBL" id="HBGA01084521">
    <property type="protein sequence ID" value="CAD9020396.1"/>
    <property type="molecule type" value="Transcribed_RNA"/>
</dbReference>